<dbReference type="Proteomes" id="UP000665561">
    <property type="component" value="Unassembled WGS sequence"/>
</dbReference>
<dbReference type="Gene3D" id="1.10.10.60">
    <property type="entry name" value="Homeodomain-like"/>
    <property type="match status" value="1"/>
</dbReference>
<evidence type="ECO:0000313" key="7">
    <source>
        <dbReference type="Proteomes" id="UP000665561"/>
    </source>
</evidence>
<dbReference type="PANTHER" id="PTHR30055:SF238">
    <property type="entry name" value="MYCOFACTOCIN BIOSYNTHESIS TRANSCRIPTIONAL REGULATOR MFTR-RELATED"/>
    <property type="match status" value="1"/>
</dbReference>
<dbReference type="Pfam" id="PF00440">
    <property type="entry name" value="TetR_N"/>
    <property type="match status" value="1"/>
</dbReference>
<dbReference type="EMBL" id="JAAAMV010000023">
    <property type="protein sequence ID" value="NBD26821.1"/>
    <property type="molecule type" value="Genomic_DNA"/>
</dbReference>
<gene>
    <name evidence="6" type="ORF">GT019_23340</name>
</gene>
<dbReference type="PANTHER" id="PTHR30055">
    <property type="entry name" value="HTH-TYPE TRANSCRIPTIONAL REGULATOR RUTR"/>
    <property type="match status" value="1"/>
</dbReference>
<keyword evidence="7" id="KW-1185">Reference proteome</keyword>
<dbReference type="InterPro" id="IPR009057">
    <property type="entry name" value="Homeodomain-like_sf"/>
</dbReference>
<sequence>MTATRLKQTALALFAEAGYEGVSLSEIAKSVGIKTPSIYAHFESKEQLFLALLEDAVHEEHEKFTLLLRSMEDQPPIARFYAAFRFFTDLDGLTKGQSFLKRTMLMPPRNLEERLRRDFIAYEDVFTVPMTELLHECLGTESLDNEQAERLIALFFALTDGLLVEYKLYDTELYRRRQALLWRWLQDALALEQGGRKG</sequence>
<proteinExistence type="predicted"/>
<evidence type="ECO:0000313" key="6">
    <source>
        <dbReference type="EMBL" id="NBD26821.1"/>
    </source>
</evidence>
<dbReference type="InterPro" id="IPR001647">
    <property type="entry name" value="HTH_TetR"/>
</dbReference>
<evidence type="ECO:0000256" key="3">
    <source>
        <dbReference type="ARBA" id="ARBA00023163"/>
    </source>
</evidence>
<comment type="caution">
    <text evidence="6">The sequence shown here is derived from an EMBL/GenBank/DDBJ whole genome shotgun (WGS) entry which is preliminary data.</text>
</comment>
<feature type="domain" description="HTH tetR-type" evidence="5">
    <location>
        <begin position="1"/>
        <end position="60"/>
    </location>
</feature>
<keyword evidence="1" id="KW-0805">Transcription regulation</keyword>
<evidence type="ECO:0000259" key="5">
    <source>
        <dbReference type="PROSITE" id="PS50977"/>
    </source>
</evidence>
<feature type="DNA-binding region" description="H-T-H motif" evidence="4">
    <location>
        <begin position="23"/>
        <end position="42"/>
    </location>
</feature>
<accession>A0ABW9XVV4</accession>
<reference evidence="6 7" key="1">
    <citation type="submission" date="2020-01" db="EMBL/GenBank/DDBJ databases">
        <title>Paenibacillus soybeanensis sp. nov. isolated from the nodules of soybean (Glycine max(L.) Merr).</title>
        <authorList>
            <person name="Wang H."/>
        </authorList>
    </citation>
    <scope>NUCLEOTIDE SEQUENCE [LARGE SCALE GENOMIC DNA]</scope>
    <source>
        <strain evidence="6 7">T1</strain>
    </source>
</reference>
<dbReference type="PROSITE" id="PS50977">
    <property type="entry name" value="HTH_TETR_2"/>
    <property type="match status" value="1"/>
</dbReference>
<dbReference type="InterPro" id="IPR050109">
    <property type="entry name" value="HTH-type_TetR-like_transc_reg"/>
</dbReference>
<protein>
    <submittedName>
        <fullName evidence="6">TetR family transcriptional regulator</fullName>
    </submittedName>
</protein>
<name>A0ABW9XVV4_9BACL</name>
<dbReference type="Gene3D" id="1.10.357.10">
    <property type="entry name" value="Tetracycline Repressor, domain 2"/>
    <property type="match status" value="1"/>
</dbReference>
<keyword evidence="2 4" id="KW-0238">DNA-binding</keyword>
<evidence type="ECO:0000256" key="4">
    <source>
        <dbReference type="PROSITE-ProRule" id="PRU00335"/>
    </source>
</evidence>
<evidence type="ECO:0000256" key="1">
    <source>
        <dbReference type="ARBA" id="ARBA00023015"/>
    </source>
</evidence>
<keyword evidence="3" id="KW-0804">Transcription</keyword>
<evidence type="ECO:0000256" key="2">
    <source>
        <dbReference type="ARBA" id="ARBA00023125"/>
    </source>
</evidence>
<dbReference type="SUPFAM" id="SSF46689">
    <property type="entry name" value="Homeodomain-like"/>
    <property type="match status" value="1"/>
</dbReference>
<dbReference type="RefSeq" id="WP_161745834.1">
    <property type="nucleotide sequence ID" value="NZ_JAAAMV010000023.1"/>
</dbReference>
<organism evidence="6 7">
    <name type="scientific">Paenibacillus glycinis</name>
    <dbReference type="NCBI Taxonomy" id="2697035"/>
    <lineage>
        <taxon>Bacteria</taxon>
        <taxon>Bacillati</taxon>
        <taxon>Bacillota</taxon>
        <taxon>Bacilli</taxon>
        <taxon>Bacillales</taxon>
        <taxon>Paenibacillaceae</taxon>
        <taxon>Paenibacillus</taxon>
    </lineage>
</organism>
<dbReference type="PRINTS" id="PR00455">
    <property type="entry name" value="HTHTETR"/>
</dbReference>